<gene>
    <name evidence="1" type="ORF">BpHYR1_036655</name>
</gene>
<sequence length="112" mass="12819">MTSWPSQSNSCRCKRCSWRCNCLNRPGSSSSRLDSSGGLAVVFGRVVGKIGRVWRRRRERCARLGRNGRRRWRAGRTARGVDGRVCVIEVKIVALVVVIYPIEFFLYKDNEN</sequence>
<reference evidence="1 2" key="1">
    <citation type="journal article" date="2018" name="Sci. Rep.">
        <title>Genomic signatures of local adaptation to the degree of environmental predictability in rotifers.</title>
        <authorList>
            <person name="Franch-Gras L."/>
            <person name="Hahn C."/>
            <person name="Garcia-Roger E.M."/>
            <person name="Carmona M.J."/>
            <person name="Serra M."/>
            <person name="Gomez A."/>
        </authorList>
    </citation>
    <scope>NUCLEOTIDE SEQUENCE [LARGE SCALE GENOMIC DNA]</scope>
    <source>
        <strain evidence="1">HYR1</strain>
    </source>
</reference>
<dbReference type="AlphaFoldDB" id="A0A3M7SN32"/>
<comment type="caution">
    <text evidence="1">The sequence shown here is derived from an EMBL/GenBank/DDBJ whole genome shotgun (WGS) entry which is preliminary data.</text>
</comment>
<proteinExistence type="predicted"/>
<organism evidence="1 2">
    <name type="scientific">Brachionus plicatilis</name>
    <name type="common">Marine rotifer</name>
    <name type="synonym">Brachionus muelleri</name>
    <dbReference type="NCBI Taxonomy" id="10195"/>
    <lineage>
        <taxon>Eukaryota</taxon>
        <taxon>Metazoa</taxon>
        <taxon>Spiralia</taxon>
        <taxon>Gnathifera</taxon>
        <taxon>Rotifera</taxon>
        <taxon>Eurotatoria</taxon>
        <taxon>Monogononta</taxon>
        <taxon>Pseudotrocha</taxon>
        <taxon>Ploima</taxon>
        <taxon>Brachionidae</taxon>
        <taxon>Brachionus</taxon>
    </lineage>
</organism>
<dbReference type="EMBL" id="REGN01001075">
    <property type="protein sequence ID" value="RNA37203.1"/>
    <property type="molecule type" value="Genomic_DNA"/>
</dbReference>
<name>A0A3M7SN32_BRAPC</name>
<accession>A0A3M7SN32</accession>
<evidence type="ECO:0000313" key="2">
    <source>
        <dbReference type="Proteomes" id="UP000276133"/>
    </source>
</evidence>
<evidence type="ECO:0000313" key="1">
    <source>
        <dbReference type="EMBL" id="RNA37203.1"/>
    </source>
</evidence>
<dbReference type="Proteomes" id="UP000276133">
    <property type="component" value="Unassembled WGS sequence"/>
</dbReference>
<keyword evidence="2" id="KW-1185">Reference proteome</keyword>
<protein>
    <submittedName>
        <fullName evidence="1">Uncharacterized protein</fullName>
    </submittedName>
</protein>